<dbReference type="GO" id="GO:0009037">
    <property type="term" value="F:tyrosine-based site-specific recombinase activity"/>
    <property type="evidence" value="ECO:0007669"/>
    <property type="project" value="UniProtKB-UniRule"/>
</dbReference>
<feature type="active site" description="O-(3'-phospho-DNA)-tyrosine intermediate" evidence="9">
    <location>
        <position position="356"/>
    </location>
</feature>
<keyword evidence="2 9" id="KW-0963">Cytoplasm</keyword>
<feature type="region of interest" description="Disordered" evidence="10">
    <location>
        <begin position="1"/>
        <end position="43"/>
    </location>
</feature>
<keyword evidence="3 9" id="KW-0132">Cell division</keyword>
<evidence type="ECO:0000256" key="2">
    <source>
        <dbReference type="ARBA" id="ARBA00022490"/>
    </source>
</evidence>
<evidence type="ECO:0000313" key="13">
    <source>
        <dbReference type="EMBL" id="BCJ34805.1"/>
    </source>
</evidence>
<dbReference type="GO" id="GO:0051301">
    <property type="term" value="P:cell division"/>
    <property type="evidence" value="ECO:0007669"/>
    <property type="project" value="UniProtKB-KW"/>
</dbReference>
<feature type="active site" evidence="9">
    <location>
        <position position="324"/>
    </location>
</feature>
<comment type="function">
    <text evidence="9">Site-specific tyrosine recombinase, which acts by catalyzing the cutting and rejoining of the recombining DNA molecules. The XerC-XerD complex is essential to convert dimers of the bacterial chromosome into monomers to permit their segregation at cell division. It also contributes to the segregational stability of plasmids.</text>
</comment>
<dbReference type="InterPro" id="IPR050090">
    <property type="entry name" value="Tyrosine_recombinase_XerCD"/>
</dbReference>
<comment type="similarity">
    <text evidence="9">Belongs to the 'phage' integrase family. XerC subfamily.</text>
</comment>
<dbReference type="PROSITE" id="PS51898">
    <property type="entry name" value="TYR_RECOMBINASE"/>
    <property type="match status" value="1"/>
</dbReference>
<evidence type="ECO:0000259" key="11">
    <source>
        <dbReference type="PROSITE" id="PS51898"/>
    </source>
</evidence>
<comment type="subcellular location">
    <subcellularLocation>
        <location evidence="1 9">Cytoplasm</location>
    </subcellularLocation>
</comment>
<feature type="active site" evidence="9">
    <location>
        <position position="251"/>
    </location>
</feature>
<evidence type="ECO:0000256" key="7">
    <source>
        <dbReference type="ARBA" id="ARBA00023172"/>
    </source>
</evidence>
<dbReference type="InterPro" id="IPR002104">
    <property type="entry name" value="Integrase_catalytic"/>
</dbReference>
<accession>A0A7R7DNN1</accession>
<dbReference type="PANTHER" id="PTHR30349">
    <property type="entry name" value="PHAGE INTEGRASE-RELATED"/>
    <property type="match status" value="1"/>
</dbReference>
<dbReference type="InterPro" id="IPR013762">
    <property type="entry name" value="Integrase-like_cat_sf"/>
</dbReference>
<feature type="active site" evidence="9">
    <location>
        <position position="227"/>
    </location>
</feature>
<dbReference type="SUPFAM" id="SSF56349">
    <property type="entry name" value="DNA breaking-rejoining enzymes"/>
    <property type="match status" value="1"/>
</dbReference>
<evidence type="ECO:0000256" key="1">
    <source>
        <dbReference type="ARBA" id="ARBA00004496"/>
    </source>
</evidence>
<feature type="domain" description="Core-binding (CB)" evidence="12">
    <location>
        <begin position="53"/>
        <end position="140"/>
    </location>
</feature>
<dbReference type="AlphaFoldDB" id="A0A7R7DNN1"/>
<dbReference type="Proteomes" id="UP000611640">
    <property type="component" value="Chromosome"/>
</dbReference>
<protein>
    <recommendedName>
        <fullName evidence="9">Tyrosine recombinase XerC</fullName>
    </recommendedName>
</protein>
<dbReference type="GO" id="GO:0005737">
    <property type="term" value="C:cytoplasm"/>
    <property type="evidence" value="ECO:0007669"/>
    <property type="project" value="UniProtKB-SubCell"/>
</dbReference>
<evidence type="ECO:0000256" key="8">
    <source>
        <dbReference type="ARBA" id="ARBA00023306"/>
    </source>
</evidence>
<dbReference type="InterPro" id="IPR044068">
    <property type="entry name" value="CB"/>
</dbReference>
<dbReference type="InterPro" id="IPR004107">
    <property type="entry name" value="Integrase_SAM-like_N"/>
</dbReference>
<evidence type="ECO:0000256" key="6">
    <source>
        <dbReference type="ARBA" id="ARBA00023125"/>
    </source>
</evidence>
<dbReference type="EMBL" id="AP023355">
    <property type="protein sequence ID" value="BCJ34805.1"/>
    <property type="molecule type" value="Genomic_DNA"/>
</dbReference>
<dbReference type="PROSITE" id="PS51900">
    <property type="entry name" value="CB"/>
    <property type="match status" value="1"/>
</dbReference>
<keyword evidence="6 9" id="KW-0238">DNA-binding</keyword>
<dbReference type="GO" id="GO:0006313">
    <property type="term" value="P:DNA transposition"/>
    <property type="evidence" value="ECO:0007669"/>
    <property type="project" value="UniProtKB-UniRule"/>
</dbReference>
<name>A0A7R7DNN1_9ACTN</name>
<gene>
    <name evidence="13" type="primary">xerC_1</name>
    <name evidence="9" type="synonym">xerC</name>
    <name evidence="13" type="ORF">Athai_23080</name>
</gene>
<dbReference type="InterPro" id="IPR011010">
    <property type="entry name" value="DNA_brk_join_enz"/>
</dbReference>
<dbReference type="HAMAP" id="MF_01808">
    <property type="entry name" value="Recomb_XerC_XerD"/>
    <property type="match status" value="1"/>
</dbReference>
<keyword evidence="8 9" id="KW-0131">Cell cycle</keyword>
<evidence type="ECO:0000256" key="4">
    <source>
        <dbReference type="ARBA" id="ARBA00022829"/>
    </source>
</evidence>
<evidence type="ECO:0000256" key="5">
    <source>
        <dbReference type="ARBA" id="ARBA00022908"/>
    </source>
</evidence>
<keyword evidence="4 9" id="KW-0159">Chromosome partition</keyword>
<evidence type="ECO:0000256" key="3">
    <source>
        <dbReference type="ARBA" id="ARBA00022618"/>
    </source>
</evidence>
<evidence type="ECO:0000313" key="14">
    <source>
        <dbReference type="Proteomes" id="UP000611640"/>
    </source>
</evidence>
<organism evidence="13 14">
    <name type="scientific">Actinocatenispora thailandica</name>
    <dbReference type="NCBI Taxonomy" id="227318"/>
    <lineage>
        <taxon>Bacteria</taxon>
        <taxon>Bacillati</taxon>
        <taxon>Actinomycetota</taxon>
        <taxon>Actinomycetes</taxon>
        <taxon>Micromonosporales</taxon>
        <taxon>Micromonosporaceae</taxon>
        <taxon>Actinocatenispora</taxon>
    </lineage>
</organism>
<keyword evidence="7 9" id="KW-0233">DNA recombination</keyword>
<feature type="active site" evidence="9">
    <location>
        <position position="321"/>
    </location>
</feature>
<reference evidence="13 14" key="1">
    <citation type="submission" date="2020-08" db="EMBL/GenBank/DDBJ databases">
        <title>Whole genome shotgun sequence of Actinocatenispora thailandica NBRC 105041.</title>
        <authorList>
            <person name="Komaki H."/>
            <person name="Tamura T."/>
        </authorList>
    </citation>
    <scope>NUCLEOTIDE SEQUENCE [LARGE SCALE GENOMIC DNA]</scope>
    <source>
        <strain evidence="13 14">NBRC 105041</strain>
    </source>
</reference>
<keyword evidence="14" id="KW-1185">Reference proteome</keyword>
<comment type="subunit">
    <text evidence="9">Forms a cyclic heterotetrameric complex composed of two molecules of XerC and two molecules of XerD.</text>
</comment>
<dbReference type="GO" id="GO:0003677">
    <property type="term" value="F:DNA binding"/>
    <property type="evidence" value="ECO:0007669"/>
    <property type="project" value="UniProtKB-UniRule"/>
</dbReference>
<dbReference type="InterPro" id="IPR010998">
    <property type="entry name" value="Integrase_recombinase_N"/>
</dbReference>
<dbReference type="KEGG" id="atl:Athai_23080"/>
<sequence length="375" mass="39721">MTDHAELSAGRPDRECGTHRRRVGLTPDPLHPTVRGVAGSGSSTEARYEALPEELRDAVDLFARYLSSERARSAHTIRAYLTDIVQLLDHAGRMRAGTLDAALALPVLRSWLARQRGTGAARSTLARRAAAARTFSGWAHQAGLIRVDRARALGVPRAERTLPTVLAAEQAAALVEAPGAGGSATEASGGPAASGTGDGPVDEAQVRDPVALRDAALLELLYATAVRVGELCGLDLGDVDEERRLVRVTGKGDKQRSVPYGVPAEQAIRAYLRDGRPALVARPSGSALLLGVRGGRLNPRTVRRIVAARAAEAGVPVVAPHALRHSAATHLLDGGADLRSVQELLGHASLASTQLYTHVSVERLRRAYRQAHPRA</sequence>
<dbReference type="GO" id="GO:0007059">
    <property type="term" value="P:chromosome segregation"/>
    <property type="evidence" value="ECO:0007669"/>
    <property type="project" value="UniProtKB-UniRule"/>
</dbReference>
<dbReference type="CDD" id="cd00798">
    <property type="entry name" value="INT_XerDC_C"/>
    <property type="match status" value="1"/>
</dbReference>
<dbReference type="SUPFAM" id="SSF47823">
    <property type="entry name" value="lambda integrase-like, N-terminal domain"/>
    <property type="match status" value="1"/>
</dbReference>
<feature type="domain" description="Tyr recombinase" evidence="11">
    <location>
        <begin position="161"/>
        <end position="369"/>
    </location>
</feature>
<evidence type="ECO:0000256" key="10">
    <source>
        <dbReference type="SAM" id="MobiDB-lite"/>
    </source>
</evidence>
<proteinExistence type="inferred from homology"/>
<dbReference type="Pfam" id="PF00589">
    <property type="entry name" value="Phage_integrase"/>
    <property type="match status" value="1"/>
</dbReference>
<feature type="region of interest" description="Disordered" evidence="10">
    <location>
        <begin position="177"/>
        <end position="203"/>
    </location>
</feature>
<dbReference type="Gene3D" id="1.10.443.10">
    <property type="entry name" value="Intergrase catalytic core"/>
    <property type="match status" value="1"/>
</dbReference>
<evidence type="ECO:0000256" key="9">
    <source>
        <dbReference type="HAMAP-Rule" id="MF_01808"/>
    </source>
</evidence>
<evidence type="ECO:0000259" key="12">
    <source>
        <dbReference type="PROSITE" id="PS51900"/>
    </source>
</evidence>
<dbReference type="Pfam" id="PF02899">
    <property type="entry name" value="Phage_int_SAM_1"/>
    <property type="match status" value="1"/>
</dbReference>
<dbReference type="InterPro" id="IPR023009">
    <property type="entry name" value="Tyrosine_recombinase_XerC/XerD"/>
</dbReference>
<feature type="active site" evidence="9">
    <location>
        <position position="347"/>
    </location>
</feature>
<keyword evidence="5 9" id="KW-0229">DNA integration</keyword>
<feature type="compositionally biased region" description="Low complexity" evidence="10">
    <location>
        <begin position="177"/>
        <end position="195"/>
    </location>
</feature>
<dbReference type="Gene3D" id="1.10.150.130">
    <property type="match status" value="1"/>
</dbReference>
<feature type="compositionally biased region" description="Basic and acidic residues" evidence="10">
    <location>
        <begin position="1"/>
        <end position="18"/>
    </location>
</feature>
<dbReference type="PANTHER" id="PTHR30349:SF77">
    <property type="entry name" value="TYROSINE RECOMBINASE XERC"/>
    <property type="match status" value="1"/>
</dbReference>